<gene>
    <name evidence="1" type="ORF">FH972_019874</name>
</gene>
<accession>A0A5N6RT10</accession>
<dbReference type="Proteomes" id="UP000327013">
    <property type="component" value="Chromosome 8"/>
</dbReference>
<proteinExistence type="predicted"/>
<evidence type="ECO:0000313" key="2">
    <source>
        <dbReference type="Proteomes" id="UP000327013"/>
    </source>
</evidence>
<dbReference type="EMBL" id="CM017328">
    <property type="protein sequence ID" value="KAE8125037.1"/>
    <property type="molecule type" value="Genomic_DNA"/>
</dbReference>
<sequence>MAVEPTCLVGLSATRLCYARASWWGCLGYGFASMGLNPLRFPCFGWPHGGRAYMLGGFIVDTSVHVDGVNFTQCYARASWWGCLGYGFASMGLNPLRFPCFGWPHRGRAYMLGGFVGDTPVLRTGKLVGLLGLLLCFHGVEPPSVSLLWLALWQSSLRAWWFRRRHACAMHGQAGGAA</sequence>
<protein>
    <submittedName>
        <fullName evidence="1">Uncharacterized protein</fullName>
    </submittedName>
</protein>
<dbReference type="AlphaFoldDB" id="A0A5N6RT10"/>
<reference evidence="1 2" key="1">
    <citation type="submission" date="2019-06" db="EMBL/GenBank/DDBJ databases">
        <title>A chromosomal-level reference genome of Carpinus fangiana (Coryloideae, Betulaceae).</title>
        <authorList>
            <person name="Yang X."/>
            <person name="Wang Z."/>
            <person name="Zhang L."/>
            <person name="Hao G."/>
            <person name="Liu J."/>
            <person name="Yang Y."/>
        </authorList>
    </citation>
    <scope>NUCLEOTIDE SEQUENCE [LARGE SCALE GENOMIC DNA]</scope>
    <source>
        <strain evidence="1">Cfa_2016G</strain>
        <tissue evidence="1">Leaf</tissue>
    </source>
</reference>
<name>A0A5N6RT10_9ROSI</name>
<organism evidence="1 2">
    <name type="scientific">Carpinus fangiana</name>
    <dbReference type="NCBI Taxonomy" id="176857"/>
    <lineage>
        <taxon>Eukaryota</taxon>
        <taxon>Viridiplantae</taxon>
        <taxon>Streptophyta</taxon>
        <taxon>Embryophyta</taxon>
        <taxon>Tracheophyta</taxon>
        <taxon>Spermatophyta</taxon>
        <taxon>Magnoliopsida</taxon>
        <taxon>eudicotyledons</taxon>
        <taxon>Gunneridae</taxon>
        <taxon>Pentapetalae</taxon>
        <taxon>rosids</taxon>
        <taxon>fabids</taxon>
        <taxon>Fagales</taxon>
        <taxon>Betulaceae</taxon>
        <taxon>Carpinus</taxon>
    </lineage>
</organism>
<evidence type="ECO:0000313" key="1">
    <source>
        <dbReference type="EMBL" id="KAE8125037.1"/>
    </source>
</evidence>
<keyword evidence="2" id="KW-1185">Reference proteome</keyword>